<reference evidence="2" key="1">
    <citation type="submission" date="2020-03" db="EMBL/GenBank/DDBJ databases">
        <title>Draft sequencing of Paenibacilllus sp. S3N08.</title>
        <authorList>
            <person name="Kim D.-U."/>
        </authorList>
    </citation>
    <scope>NUCLEOTIDE SEQUENCE</scope>
    <source>
        <strain evidence="2">S3N08</strain>
    </source>
</reference>
<feature type="signal peptide" evidence="1">
    <location>
        <begin position="1"/>
        <end position="29"/>
    </location>
</feature>
<comment type="caution">
    <text evidence="2">The sequence shown here is derived from an EMBL/GenBank/DDBJ whole genome shotgun (WGS) entry which is preliminary data.</text>
</comment>
<evidence type="ECO:0000313" key="2">
    <source>
        <dbReference type="EMBL" id="NHN34801.1"/>
    </source>
</evidence>
<keyword evidence="3" id="KW-1185">Reference proteome</keyword>
<feature type="chain" id="PRO_5047543779" evidence="1">
    <location>
        <begin position="30"/>
        <end position="241"/>
    </location>
</feature>
<proteinExistence type="predicted"/>
<gene>
    <name evidence="2" type="ORF">G9U52_34215</name>
</gene>
<dbReference type="Proteomes" id="UP001165962">
    <property type="component" value="Unassembled WGS sequence"/>
</dbReference>
<keyword evidence="1" id="KW-0732">Signal</keyword>
<sequence>MKKSKNIISTTLLSLVLVLSMLAAPVAFAASAPIDSPQSITTQDGVKLTTSIIKETADERTVKVVHGNDVSVVTYNKVTNVFSVQENNAPIVSFTGKSPQTTNPSITPFAFGDLISSGYENWWGSSYKVFDQSPYWENLWDISVAASPVYAVDETSANFSNLNYFRIAVDTTKSSEIAAVAALGSAAAAVIAGVIAAPTTAGASTIIGIALAAGGGAAAGTYCWNAFSAHNDAKFYLSYVI</sequence>
<name>A0ABX0JHP9_9BACL</name>
<dbReference type="NCBIfam" id="NF035925">
    <property type="entry name" value="Geo26A_fam"/>
    <property type="match status" value="1"/>
</dbReference>
<dbReference type="RefSeq" id="WP_166156432.1">
    <property type="nucleotide sequence ID" value="NZ_JAAOIW010000022.1"/>
</dbReference>
<evidence type="ECO:0000256" key="1">
    <source>
        <dbReference type="SAM" id="SignalP"/>
    </source>
</evidence>
<protein>
    <submittedName>
        <fullName evidence="2">Geobacillin-26 family protein</fullName>
    </submittedName>
</protein>
<organism evidence="2 3">
    <name type="scientific">Paenibacillus agricola</name>
    <dbReference type="NCBI Taxonomy" id="2716264"/>
    <lineage>
        <taxon>Bacteria</taxon>
        <taxon>Bacillati</taxon>
        <taxon>Bacillota</taxon>
        <taxon>Bacilli</taxon>
        <taxon>Bacillales</taxon>
        <taxon>Paenibacillaceae</taxon>
        <taxon>Paenibacillus</taxon>
    </lineage>
</organism>
<evidence type="ECO:0000313" key="3">
    <source>
        <dbReference type="Proteomes" id="UP001165962"/>
    </source>
</evidence>
<dbReference type="EMBL" id="JAAOIW010000022">
    <property type="protein sequence ID" value="NHN34801.1"/>
    <property type="molecule type" value="Genomic_DNA"/>
</dbReference>
<accession>A0ABX0JHP9</accession>